<name>A0ABN0SZ68_9FIRM</name>
<sequence>MMKPYLRLCIFFLCAVFVVMPSQTSASWQPEISVGISQGVSEVRLSTTNGKMSVYENPEQKPILEVPQGGTLDVRMMRGQLFVNGREIRGDHLVIQPETSGFIKVNNTPYRGYIALLKRTGLTVVNHVLVEDYLYGVVPKEMPPSWNTEALQAQSVAARTFALKNRKRHSAEGFDLCNTSHCQVYEGMSAEMLTTTEAVNRTRGEVLFHKGAIIDALFHTDSGGMTEASENVWGSSVPYLRSVTELQTQTHPWNRTVSMSEFEEKLEKNGRAFGSLKEIRLSPLTVGKGGYDRSPSGRVRSAEFIGTKGRVTLSGNDLRSMFSLPSTLFDVRSGRADVIFSGYGSGHGLGLSQWGAKELADKGKSYKDILFHYYTGVTIEKLY</sequence>
<dbReference type="NCBIfam" id="TIGR02669">
    <property type="entry name" value="SpoIID_LytB"/>
    <property type="match status" value="1"/>
</dbReference>
<feature type="chain" id="PRO_5046334252" evidence="1">
    <location>
        <begin position="27"/>
        <end position="383"/>
    </location>
</feature>
<keyword evidence="4" id="KW-1185">Reference proteome</keyword>
<dbReference type="InterPro" id="IPR013486">
    <property type="entry name" value="SpoIID/LytB"/>
</dbReference>
<comment type="caution">
    <text evidence="3">The sequence shown here is derived from an EMBL/GenBank/DDBJ whole genome shotgun (WGS) entry which is preliminary data.</text>
</comment>
<dbReference type="Pfam" id="PF08486">
    <property type="entry name" value="SpoIID"/>
    <property type="match status" value="1"/>
</dbReference>
<evidence type="ECO:0000313" key="4">
    <source>
        <dbReference type="Proteomes" id="UP001500399"/>
    </source>
</evidence>
<dbReference type="PANTHER" id="PTHR30032:SF4">
    <property type="entry name" value="AMIDASE ENHANCER"/>
    <property type="match status" value="1"/>
</dbReference>
<dbReference type="InterPro" id="IPR013693">
    <property type="entry name" value="SpoIID/LytB_N"/>
</dbReference>
<protein>
    <submittedName>
        <fullName evidence="3">SpoIID/LytB domain-containing protein</fullName>
    </submittedName>
</protein>
<feature type="signal peptide" evidence="1">
    <location>
        <begin position="1"/>
        <end position="26"/>
    </location>
</feature>
<dbReference type="Proteomes" id="UP001500399">
    <property type="component" value="Unassembled WGS sequence"/>
</dbReference>
<keyword evidence="1" id="KW-0732">Signal</keyword>
<proteinExistence type="predicted"/>
<dbReference type="PANTHER" id="PTHR30032">
    <property type="entry name" value="N-ACETYLMURAMOYL-L-ALANINE AMIDASE-RELATED"/>
    <property type="match status" value="1"/>
</dbReference>
<evidence type="ECO:0000313" key="3">
    <source>
        <dbReference type="EMBL" id="GAA0206944.1"/>
    </source>
</evidence>
<dbReference type="EMBL" id="BAAACR010000004">
    <property type="protein sequence ID" value="GAA0206944.1"/>
    <property type="molecule type" value="Genomic_DNA"/>
</dbReference>
<dbReference type="InterPro" id="IPR051922">
    <property type="entry name" value="Bact_Sporulation_Assoc"/>
</dbReference>
<feature type="domain" description="Sporulation stage II protein D amidase enhancer LytB N-terminal" evidence="2">
    <location>
        <begin position="119"/>
        <end position="209"/>
    </location>
</feature>
<evidence type="ECO:0000259" key="2">
    <source>
        <dbReference type="Pfam" id="PF08486"/>
    </source>
</evidence>
<gene>
    <name evidence="3" type="ORF">GCM10008919_07740</name>
</gene>
<organism evidence="3 4">
    <name type="scientific">Selenomonas dianae</name>
    <dbReference type="NCBI Taxonomy" id="135079"/>
    <lineage>
        <taxon>Bacteria</taxon>
        <taxon>Bacillati</taxon>
        <taxon>Bacillota</taxon>
        <taxon>Negativicutes</taxon>
        <taxon>Selenomonadales</taxon>
        <taxon>Selenomonadaceae</taxon>
        <taxon>Selenomonas</taxon>
    </lineage>
</organism>
<accession>A0ABN0SZ68</accession>
<reference evidence="3 4" key="1">
    <citation type="journal article" date="2019" name="Int. J. Syst. Evol. Microbiol.">
        <title>The Global Catalogue of Microorganisms (GCM) 10K type strain sequencing project: providing services to taxonomists for standard genome sequencing and annotation.</title>
        <authorList>
            <consortium name="The Broad Institute Genomics Platform"/>
            <consortium name="The Broad Institute Genome Sequencing Center for Infectious Disease"/>
            <person name="Wu L."/>
            <person name="Ma J."/>
        </authorList>
    </citation>
    <scope>NUCLEOTIDE SEQUENCE [LARGE SCALE GENOMIC DNA]</scope>
    <source>
        <strain evidence="3 4">JCM 8542</strain>
    </source>
</reference>
<evidence type="ECO:0000256" key="1">
    <source>
        <dbReference type="SAM" id="SignalP"/>
    </source>
</evidence>